<evidence type="ECO:0000313" key="2">
    <source>
        <dbReference type="EMBL" id="CAG2243708.1"/>
    </source>
</evidence>
<gene>
    <name evidence="2" type="ORF">MEDL_55828</name>
</gene>
<accession>A0A8S3UD12</accession>
<keyword evidence="3" id="KW-1185">Reference proteome</keyword>
<reference evidence="2" key="1">
    <citation type="submission" date="2021-03" db="EMBL/GenBank/DDBJ databases">
        <authorList>
            <person name="Bekaert M."/>
        </authorList>
    </citation>
    <scope>NUCLEOTIDE SEQUENCE</scope>
</reference>
<dbReference type="InterPro" id="IPR035234">
    <property type="entry name" value="IgGFc-bd_N"/>
</dbReference>
<dbReference type="Proteomes" id="UP000683360">
    <property type="component" value="Unassembled WGS sequence"/>
</dbReference>
<organism evidence="2 3">
    <name type="scientific">Mytilus edulis</name>
    <name type="common">Blue mussel</name>
    <dbReference type="NCBI Taxonomy" id="6550"/>
    <lineage>
        <taxon>Eukaryota</taxon>
        <taxon>Metazoa</taxon>
        <taxon>Spiralia</taxon>
        <taxon>Lophotrochozoa</taxon>
        <taxon>Mollusca</taxon>
        <taxon>Bivalvia</taxon>
        <taxon>Autobranchia</taxon>
        <taxon>Pteriomorphia</taxon>
        <taxon>Mytilida</taxon>
        <taxon>Mytiloidea</taxon>
        <taxon>Mytilidae</taxon>
        <taxon>Mytilinae</taxon>
        <taxon>Mytilus</taxon>
    </lineage>
</organism>
<dbReference type="AlphaFoldDB" id="A0A8S3UD12"/>
<dbReference type="EMBL" id="CAJPWZ010002711">
    <property type="protein sequence ID" value="CAG2243708.1"/>
    <property type="molecule type" value="Genomic_DNA"/>
</dbReference>
<evidence type="ECO:0000313" key="3">
    <source>
        <dbReference type="Proteomes" id="UP000683360"/>
    </source>
</evidence>
<dbReference type="PANTHER" id="PTHR46534:SF1">
    <property type="entry name" value="IGGFC-BINDING PROTEIN N-TERMINAL DOMAIN-CONTAINING PROTEIN"/>
    <property type="match status" value="1"/>
</dbReference>
<sequence>MDILIKNAFEGLLFTSDDINISTGGTIESDKPIAVLSGNMDSPINLGERNFQTEMLIPTNQFAETYIVPKIANAKHIILRIVARDPFTTVYITGKNGFYKNTYKQYVNQLELPNDGYFINAQRPVMVTLYTMYERSNVTVNPFMTLLPAIDHFSSNYVITTPTTSDFTNYVTVIINSNDNVDGLRLNGGNLLFHAVDVTPVKKFNTVYKSISASLDVRYTSFTISHIDKNVKFGLLVYGYKYRAAYGYPGGFVLNK</sequence>
<name>A0A8S3UD12_MYTED</name>
<dbReference type="Pfam" id="PF17517">
    <property type="entry name" value="IgGFc_binding"/>
    <property type="match status" value="1"/>
</dbReference>
<proteinExistence type="predicted"/>
<feature type="domain" description="IgGFc-binding protein N-terminal" evidence="1">
    <location>
        <begin position="23"/>
        <end position="239"/>
    </location>
</feature>
<protein>
    <recommendedName>
        <fullName evidence="1">IgGFc-binding protein N-terminal domain-containing protein</fullName>
    </recommendedName>
</protein>
<dbReference type="OrthoDB" id="6119196at2759"/>
<dbReference type="PANTHER" id="PTHR46534">
    <property type="entry name" value="IGGFC_BINDING DOMAIN-CONTAINING PROTEIN"/>
    <property type="match status" value="1"/>
</dbReference>
<evidence type="ECO:0000259" key="1">
    <source>
        <dbReference type="Pfam" id="PF17517"/>
    </source>
</evidence>
<comment type="caution">
    <text evidence="2">The sequence shown here is derived from an EMBL/GenBank/DDBJ whole genome shotgun (WGS) entry which is preliminary data.</text>
</comment>